<dbReference type="Gene3D" id="2.160.20.10">
    <property type="entry name" value="Single-stranded right-handed beta-helix, Pectin lyase-like"/>
    <property type="match status" value="2"/>
</dbReference>
<dbReference type="KEGG" id="nneo:PQG83_08885"/>
<evidence type="ECO:0000256" key="1">
    <source>
        <dbReference type="SAM" id="MobiDB-lite"/>
    </source>
</evidence>
<accession>A0AA96K4Z0</accession>
<protein>
    <submittedName>
        <fullName evidence="3">DUF4347 domain-containing protein</fullName>
    </submittedName>
</protein>
<dbReference type="Gene3D" id="2.60.40.60">
    <property type="entry name" value="Cadherins"/>
    <property type="match status" value="1"/>
</dbReference>
<dbReference type="RefSeq" id="WP_312748612.1">
    <property type="nucleotide sequence ID" value="NZ_CP116968.1"/>
</dbReference>
<dbReference type="GO" id="GO:0005509">
    <property type="term" value="F:calcium ion binding"/>
    <property type="evidence" value="ECO:0007669"/>
    <property type="project" value="InterPro"/>
</dbReference>
<dbReference type="GO" id="GO:0007156">
    <property type="term" value="P:homophilic cell adhesion via plasma membrane adhesion molecules"/>
    <property type="evidence" value="ECO:0007669"/>
    <property type="project" value="InterPro"/>
</dbReference>
<dbReference type="InterPro" id="IPR015919">
    <property type="entry name" value="Cadherin-like_sf"/>
</dbReference>
<dbReference type="CDD" id="cd11304">
    <property type="entry name" value="Cadherin_repeat"/>
    <property type="match status" value="1"/>
</dbReference>
<reference evidence="3 4" key="1">
    <citation type="submission" date="2023-01" db="EMBL/GenBank/DDBJ databases">
        <title>Cultivation and genomic characterization of new, ubiquitous marine nitrite-oxidizing bacteria from the Nitrospirales.</title>
        <authorList>
            <person name="Mueller A.J."/>
            <person name="Daebeler A."/>
            <person name="Herbold C.W."/>
            <person name="Kirkegaard R.H."/>
            <person name="Daims H."/>
        </authorList>
    </citation>
    <scope>NUCLEOTIDE SEQUENCE [LARGE SCALE GENOMIC DNA]</scope>
    <source>
        <strain evidence="3 4">DK</strain>
    </source>
</reference>
<evidence type="ECO:0000313" key="4">
    <source>
        <dbReference type="Proteomes" id="UP001302494"/>
    </source>
</evidence>
<dbReference type="Pfam" id="PF14252">
    <property type="entry name" value="DUF4347"/>
    <property type="match status" value="1"/>
</dbReference>
<dbReference type="Proteomes" id="UP001302494">
    <property type="component" value="Chromosome"/>
</dbReference>
<dbReference type="InterPro" id="IPR006626">
    <property type="entry name" value="PbH1"/>
</dbReference>
<dbReference type="InterPro" id="IPR002126">
    <property type="entry name" value="Cadherin-like_dom"/>
</dbReference>
<dbReference type="InterPro" id="IPR012334">
    <property type="entry name" value="Pectin_lyas_fold"/>
</dbReference>
<feature type="domain" description="Cadherin" evidence="2">
    <location>
        <begin position="1692"/>
        <end position="1775"/>
    </location>
</feature>
<dbReference type="SMART" id="SM00112">
    <property type="entry name" value="CA"/>
    <property type="match status" value="1"/>
</dbReference>
<feature type="region of interest" description="Disordered" evidence="1">
    <location>
        <begin position="1"/>
        <end position="41"/>
    </location>
</feature>
<feature type="region of interest" description="Disordered" evidence="1">
    <location>
        <begin position="66"/>
        <end position="103"/>
    </location>
</feature>
<proteinExistence type="predicted"/>
<name>A0AA96K4Z0_9BACT</name>
<dbReference type="EMBL" id="CP116968">
    <property type="protein sequence ID" value="WNM63854.1"/>
    <property type="molecule type" value="Genomic_DNA"/>
</dbReference>
<dbReference type="GO" id="GO:0016020">
    <property type="term" value="C:membrane"/>
    <property type="evidence" value="ECO:0007669"/>
    <property type="project" value="InterPro"/>
</dbReference>
<evidence type="ECO:0000313" key="3">
    <source>
        <dbReference type="EMBL" id="WNM63854.1"/>
    </source>
</evidence>
<organism evidence="3 4">
    <name type="scientific">Candidatus Nitrospira neomarina</name>
    <dbReference type="NCBI Taxonomy" id="3020899"/>
    <lineage>
        <taxon>Bacteria</taxon>
        <taxon>Pseudomonadati</taxon>
        <taxon>Nitrospirota</taxon>
        <taxon>Nitrospiria</taxon>
        <taxon>Nitrospirales</taxon>
        <taxon>Nitrospiraceae</taxon>
        <taxon>Nitrospira</taxon>
    </lineage>
</organism>
<evidence type="ECO:0000259" key="2">
    <source>
        <dbReference type="PROSITE" id="PS50268"/>
    </source>
</evidence>
<dbReference type="PROSITE" id="PS50268">
    <property type="entry name" value="CADHERIN_2"/>
    <property type="match status" value="1"/>
</dbReference>
<dbReference type="SUPFAM" id="SSF49313">
    <property type="entry name" value="Cadherin-like"/>
    <property type="match status" value="1"/>
</dbReference>
<dbReference type="InterPro" id="IPR025592">
    <property type="entry name" value="DUF4347"/>
</dbReference>
<sequence length="2354" mass="235346">MKSMHCKPATLQAGKDPKVVKPGAKKKRKPTPPQEPDTARLTGTCIALEPRILFDGAALATGAEVVQDTTTQDQPGVPEVNGETSTDSNTHDTSDNDALWSSGLSLSTSSDRKEIVFIDTRVENYQTLMDGIDPAAEVILLDARRDGIEQIAEALKDRSDIDAIHLIGEGTEAEMHLGTAFLTNDSISNHYAALLSQIGQSLSADADLLIYGCNFGRGAGGLSAIQALADLTRADIAASTDRTGHVSEYANWQLEISTGFIESSIVIGQATQDVWEGVLATYTVTNTNDSGAGSFRQAILDANANAGSDTINFSIAGAGPHVITLTGSELDPITGPVLIDGWSEPDFAGTPVIRIDGSSLGGPSRDGLSFTGTSDGSTVRGLMITGFSRDGILIQSGADNITVVGNWIGTTGTGSTGVGNGDDGIEIAGSNAIIGGTGANDRNVITNSGDEGITIVGSGVTGHLIQGNYIGLDPDGSTGGGNTDVGIAIITGSGNTIGGTTAAARNVISKNFEGIEINTNNNIVQGNYIGTDAGGTLNRGNRSDDGVEVQGSATGNLIGGTAAGAGNLIAFNALDGVNIVNGSSNAVLGNRIHSNSNLGIDLGTSGVTANDAGDPDTGANNLQNFPVLTSANSNTSGTTIVGTLNTNASLAYRIEFFANRPSVADASNGEGERYLGFTTVTTDGSGNASFNVTLNSVWINAGDRVTATATRDLGGGNYGDTSEFAANATATSTGIVVVDTTSDVSDGTTTSITNLGNARGADGRISLREAVAATNATGGTDTIVFNIPAALTGGAHTIIVSSALPSITEAVIIDGTTEPDFGTTPIIEIDGTSAGAGSNGLVISGTGGGSTLRGLVIQNFVQNGILLQGGNNLIAGNYIGLDADGTTTRGNNTSGTGIQGGIRIESANNTIGGLVAADRNVISGNIFSGIALAGAGATGNQIRGNYIGTDAGGTLDRGNTQEGIEIDNADGNTIGGSAAGAQNVISGNDSDGIEIDNGDNNIIQGNYIGTDYTGTLDLGNSRDGIDLNEDTGDGATGNLIGGTGANEGNLIFGNDLHGIEVRDAPTTGNAILGNRIYGNTLRGINLEGGTEDGFGVTANDAGDGDAGANDLQNFPVLTTADVDSPTQVTIDGTFNSTASSTFRIEFYKNTIATGQDPSSHGEGQTYLGFTSVTTDGSGNGTFNTTLTASVTAGEFVTATATRDLGGGNYGSTSEFALNATATAVNDIPVIANLGGDTLAYTEGDGAQVIDQSGNAAVSDVDSADFDTGTLTVSFQAGSDAAEDVLAIRDQGAGPTNITVAGSAVSYGGTQIGTFTGGSGGTDLVITLDANADSAAVSALVQNITYENTDTDNPTLGSRTVRYVLTDGDGGTSANYDTTVTISSQNDAPVLTPASPTLTTITEDDTTNSGDLVSTIVGASITDVDSGAVEGIAITGLTSGNGTWEYDIGGGWTAVGAVSDVSALLLRSTDSLRFVPDGQNADSATVTYRAWDQTSGTEGTKVDASTNGGTTAFSTATDTASITVTAVNDAPVLTPASPTLTTITEDDTSNSGDLVSAIVGSSIADVDSGAVEGIAITGLTSGNGTWEYDIGSGWTAVGAVSDATALLLRSTDSLRFVPDGLNADSATVTYRAWDQTSGTEGTKVDASTNGGTTAFSTATDTATITVTAVNDAPAIITNGGGPTAALTRSENITAVTTVTATDVDVPADTLQYSIIGGADMALFSIGSGTGVLVFNAAPDFEAPGDADTDNVYEVTVQVSDGNGGFDTQAISVTVVDNVGTLTVDTTSDTADGDTSSIAALLADKGFDGFISLREAIIATNNTGNDGAADQINFNIAGAGPHTISPSSALTTLTDVVVIDGYTQAGSSANTLATGNDGVLQIELNGTGAGSANGLTLGSGSAGSTIKGLIINRFSLSGIQLSGANNVVVGNWIGLDNTGAVDQGNAIDGITITANNNTIGSAAAADRNVISGNNDEGVDVDPGISGTVIQGNYIGTNISGTAAVGNGQVGVGPWGGIIVDGSNNTIGGSNTGEGNLISGNNQWGVWIIGTGNRVLGNKIGTDAAGTVALGNVGDGIQIATSSNKVGGVNAGEGNLIAHNTNNGVNVTGGTNNSILGNQIHSNTGLGIELGSTGVTVNDAGDADAGANDLQNFPVLATADVDSPTQVTIDGTFNSTASSSFRVEFFKNTTATGEDPSGHGEGQTYLGFTSVTTDGSGNGSFNLTLNASVTTGEFVTATATEDLGGGNYGSTSEFSLNTTAVAENDAPVLTPSSPTLTTITEDDTSNSGHLVSAIVGASITDVDTGAVEGIAITALTSGNGTWEYDIGGGWTAVGAVSDDDGLLDGDGYGDDHGDGGQ</sequence>
<keyword evidence="4" id="KW-1185">Reference proteome</keyword>
<gene>
    <name evidence="3" type="ORF">PQG83_08885</name>
</gene>
<dbReference type="SMART" id="SM00710">
    <property type="entry name" value="PbH1"/>
    <property type="match status" value="14"/>
</dbReference>